<accession>A0A512PI63</accession>
<name>A0A512PI63_9CELL</name>
<dbReference type="InterPro" id="IPR006847">
    <property type="entry name" value="IF2_N"/>
</dbReference>
<feature type="domain" description="Translation initiation factor IF-2 N-terminal" evidence="1">
    <location>
        <begin position="1"/>
        <end position="51"/>
    </location>
</feature>
<dbReference type="Gene3D" id="1.10.10.2480">
    <property type="match status" value="1"/>
</dbReference>
<dbReference type="OrthoDB" id="9811804at2"/>
<evidence type="ECO:0000313" key="2">
    <source>
        <dbReference type="EMBL" id="GEP70885.1"/>
    </source>
</evidence>
<evidence type="ECO:0000259" key="1">
    <source>
        <dbReference type="Pfam" id="PF04760"/>
    </source>
</evidence>
<dbReference type="EMBL" id="BKAL01000016">
    <property type="protein sequence ID" value="GEP70885.1"/>
    <property type="molecule type" value="Genomic_DNA"/>
</dbReference>
<dbReference type="Proteomes" id="UP000321798">
    <property type="component" value="Unassembled WGS sequence"/>
</dbReference>
<dbReference type="RefSeq" id="WP_146954643.1">
    <property type="nucleotide sequence ID" value="NZ_BAABBJ010000010.1"/>
</dbReference>
<evidence type="ECO:0000313" key="3">
    <source>
        <dbReference type="Proteomes" id="UP000321798"/>
    </source>
</evidence>
<sequence length="241" mass="26612">MAKVRVYELAKELGVDSRALMTRLAEIGEFVRSASGTIEPDIVRKLREEYSAGGGLRAPASGLSVAPMRTQPRVSARAQDRAAGASTGRRGNPFVVRSKTRPFVEGTAPRRRLADRAREDAERVFGVDAVRETDRIVANGRVRYTDGYGLPWQRLLIEHETYLEFLRVGLDAHDADLAYECLIAGLRPAEMMTHLGDKTVLEWLRAGHSAGMVAGTLEQCRLDPKSRHLVVEQETTRGSTA</sequence>
<reference evidence="2 3" key="1">
    <citation type="submission" date="2019-07" db="EMBL/GenBank/DDBJ databases">
        <title>Whole genome shotgun sequence of Cellulomonas soli NBRC 109434.</title>
        <authorList>
            <person name="Hosoyama A."/>
            <person name="Uohara A."/>
            <person name="Ohji S."/>
            <person name="Ichikawa N."/>
        </authorList>
    </citation>
    <scope>NUCLEOTIDE SEQUENCE [LARGE SCALE GENOMIC DNA]</scope>
    <source>
        <strain evidence="2 3">NBRC 109434</strain>
    </source>
</reference>
<protein>
    <recommendedName>
        <fullName evidence="1">Translation initiation factor IF-2 N-terminal domain-containing protein</fullName>
    </recommendedName>
</protein>
<comment type="caution">
    <text evidence="2">The sequence shown here is derived from an EMBL/GenBank/DDBJ whole genome shotgun (WGS) entry which is preliminary data.</text>
</comment>
<gene>
    <name evidence="2" type="ORF">CSO01_36000</name>
</gene>
<keyword evidence="3" id="KW-1185">Reference proteome</keyword>
<dbReference type="AlphaFoldDB" id="A0A512PI63"/>
<organism evidence="2 3">
    <name type="scientific">Cellulomonas soli</name>
    <dbReference type="NCBI Taxonomy" id="931535"/>
    <lineage>
        <taxon>Bacteria</taxon>
        <taxon>Bacillati</taxon>
        <taxon>Actinomycetota</taxon>
        <taxon>Actinomycetes</taxon>
        <taxon>Micrococcales</taxon>
        <taxon>Cellulomonadaceae</taxon>
        <taxon>Cellulomonas</taxon>
    </lineage>
</organism>
<dbReference type="Pfam" id="PF04760">
    <property type="entry name" value="IF2_N"/>
    <property type="match status" value="1"/>
</dbReference>
<proteinExistence type="predicted"/>